<accession>G8TYU5</accession>
<dbReference type="HOGENOM" id="CLU_035713_0_0_9"/>
<feature type="domain" description="Peptidase S55" evidence="1">
    <location>
        <begin position="188"/>
        <end position="421"/>
    </location>
</feature>
<reference evidence="2 3" key="2">
    <citation type="journal article" date="2012" name="Stand. Genomic Sci.">
        <title>Complete genome sequence of the moderately thermophilic mineral-sulfide-oxidizing firmicute Sulfobacillus acidophilus type strain (NAL(T)).</title>
        <authorList>
            <person name="Anderson I."/>
            <person name="Chertkov O."/>
            <person name="Chen A."/>
            <person name="Saunders E."/>
            <person name="Lapidus A."/>
            <person name="Nolan M."/>
            <person name="Lucas S."/>
            <person name="Hammon N."/>
            <person name="Deshpande S."/>
            <person name="Cheng J.F."/>
            <person name="Han C."/>
            <person name="Tapia R."/>
            <person name="Goodwin L.A."/>
            <person name="Pitluck S."/>
            <person name="Liolios K."/>
            <person name="Pagani I."/>
            <person name="Ivanova N."/>
            <person name="Mikhailova N."/>
            <person name="Pati A."/>
            <person name="Palaniappan K."/>
            <person name="Land M."/>
            <person name="Pan C."/>
            <person name="Rohde M."/>
            <person name="Pukall R."/>
            <person name="Goker M."/>
            <person name="Detter J.C."/>
            <person name="Woyke T."/>
            <person name="Bristow J."/>
            <person name="Eisen J.A."/>
            <person name="Markowitz V."/>
            <person name="Hugenholtz P."/>
            <person name="Kyrpides N.C."/>
            <person name="Klenk H.P."/>
            <person name="Mavromatis K."/>
        </authorList>
    </citation>
    <scope>NUCLEOTIDE SEQUENCE [LARGE SCALE GENOMIC DNA]</scope>
    <source>
        <strain evidence="3">ATCC 700253 / DSM 10332 / NAL</strain>
    </source>
</reference>
<dbReference type="InterPro" id="IPR014219">
    <property type="entry name" value="SpoIVB"/>
</dbReference>
<keyword evidence="2" id="KW-0378">Hydrolase</keyword>
<dbReference type="KEGG" id="sap:Sulac_1627"/>
<dbReference type="SUPFAM" id="SSF50156">
    <property type="entry name" value="PDZ domain-like"/>
    <property type="match status" value="1"/>
</dbReference>
<sequence>MGWLKRMFAVLLALAVLTVGVWPSMARIWLWPTALWLPRGETVAMPWSRWIPVALKLNQGPEVVIRHAAHLDFVGLDDGHYQLDVKLFGWIPWRSLPVTVQNPLRVVPGGESVGIVARTEGLIVTDTLPVLTGRQAVDPALAAGISRGDVIVAANGHQALTIRQFTAFVQRAGRDHRPLRITVKTRYAVKQVYLRPVWSSHDKRWAVGLKLQDRTSGVGTLSFYNPRTLQYFALGHSMTDGLSRRPVSVSGHILGADIVGIVPATAHSPGQKVGILAGSQNIEGTVSDNNAFGITGNLSHPPIWGPQHPLPLAMPDQVHSGPAEIITVLSGQTPEAYSIDILKTVPQYAPHIKGILFRVTDPRLISRTGGVVQGMSGSPIIQDQRVVGAVTHVILSRPTLGYGCYAYWMVLTHQESSALAS</sequence>
<dbReference type="Proteomes" id="UP000005439">
    <property type="component" value="Chromosome"/>
</dbReference>
<name>G8TYU5_SULAD</name>
<dbReference type="Pfam" id="PF05580">
    <property type="entry name" value="Peptidase_S55"/>
    <property type="match status" value="1"/>
</dbReference>
<evidence type="ECO:0000313" key="3">
    <source>
        <dbReference type="Proteomes" id="UP000005439"/>
    </source>
</evidence>
<dbReference type="PATRIC" id="fig|679936.5.peg.1695"/>
<dbReference type="NCBIfam" id="TIGR02860">
    <property type="entry name" value="spore_IV_B"/>
    <property type="match status" value="1"/>
</dbReference>
<gene>
    <name evidence="2" type="ordered locus">Sulac_1627</name>
</gene>
<dbReference type="GO" id="GO:0016787">
    <property type="term" value="F:hydrolase activity"/>
    <property type="evidence" value="ECO:0007669"/>
    <property type="project" value="UniProtKB-KW"/>
</dbReference>
<organism evidence="2 3">
    <name type="scientific">Sulfobacillus acidophilus (strain ATCC 700253 / DSM 10332 / NAL)</name>
    <dbReference type="NCBI Taxonomy" id="679936"/>
    <lineage>
        <taxon>Bacteria</taxon>
        <taxon>Bacillati</taxon>
        <taxon>Bacillota</taxon>
        <taxon>Clostridia</taxon>
        <taxon>Eubacteriales</taxon>
        <taxon>Clostridiales Family XVII. Incertae Sedis</taxon>
        <taxon>Sulfobacillus</taxon>
    </lineage>
</organism>
<proteinExistence type="predicted"/>
<evidence type="ECO:0000313" key="2">
    <source>
        <dbReference type="EMBL" id="AEW05124.1"/>
    </source>
</evidence>
<dbReference type="AlphaFoldDB" id="G8TYU5"/>
<dbReference type="InterPro" id="IPR008763">
    <property type="entry name" value="Peptidase_S55"/>
</dbReference>
<evidence type="ECO:0000259" key="1">
    <source>
        <dbReference type="PROSITE" id="PS51494"/>
    </source>
</evidence>
<dbReference type="EC" id="3.4.21.116" evidence="2"/>
<dbReference type="STRING" id="679936.Sulac_1627"/>
<protein>
    <submittedName>
        <fullName evidence="2">SpoIVB peptidase</fullName>
        <ecNumber evidence="2">3.4.21.116</ecNumber>
    </submittedName>
</protein>
<reference evidence="3" key="1">
    <citation type="submission" date="2011-12" db="EMBL/GenBank/DDBJ databases">
        <title>The complete genome of chromosome of Sulfobacillus acidophilus DSM 10332.</title>
        <authorList>
            <person name="Lucas S."/>
            <person name="Han J."/>
            <person name="Lapidus A."/>
            <person name="Bruce D."/>
            <person name="Goodwin L."/>
            <person name="Pitluck S."/>
            <person name="Peters L."/>
            <person name="Kyrpides N."/>
            <person name="Mavromatis K."/>
            <person name="Ivanova N."/>
            <person name="Mikhailova N."/>
            <person name="Chertkov O."/>
            <person name="Saunders E."/>
            <person name="Detter J.C."/>
            <person name="Tapia R."/>
            <person name="Han C."/>
            <person name="Land M."/>
            <person name="Hauser L."/>
            <person name="Markowitz V."/>
            <person name="Cheng J.-F."/>
            <person name="Hugenholtz P."/>
            <person name="Woyke T."/>
            <person name="Wu D."/>
            <person name="Pukall R."/>
            <person name="Gehrich-Schroeter G."/>
            <person name="Schneider S."/>
            <person name="Klenk H.-P."/>
            <person name="Eisen J.A."/>
        </authorList>
    </citation>
    <scope>NUCLEOTIDE SEQUENCE [LARGE SCALE GENOMIC DNA]</scope>
    <source>
        <strain evidence="3">ATCC 700253 / DSM 10332 / NAL</strain>
    </source>
</reference>
<dbReference type="PROSITE" id="PS51494">
    <property type="entry name" value="SPOIVB"/>
    <property type="match status" value="1"/>
</dbReference>
<keyword evidence="3" id="KW-1185">Reference proteome</keyword>
<dbReference type="InterPro" id="IPR036034">
    <property type="entry name" value="PDZ_sf"/>
</dbReference>
<dbReference type="EMBL" id="CP003179">
    <property type="protein sequence ID" value="AEW05124.1"/>
    <property type="molecule type" value="Genomic_DNA"/>
</dbReference>
<dbReference type="Gene3D" id="2.30.42.10">
    <property type="match status" value="1"/>
</dbReference>